<dbReference type="Proteomes" id="UP000006380">
    <property type="component" value="Chromosome"/>
</dbReference>
<organism evidence="2 3">
    <name type="scientific">Campylobacter curvus (strain 525.92)</name>
    <dbReference type="NCBI Taxonomy" id="360105"/>
    <lineage>
        <taxon>Bacteria</taxon>
        <taxon>Pseudomonadati</taxon>
        <taxon>Campylobacterota</taxon>
        <taxon>Epsilonproteobacteria</taxon>
        <taxon>Campylobacterales</taxon>
        <taxon>Campylobacteraceae</taxon>
        <taxon>Campylobacter</taxon>
    </lineage>
</organism>
<protein>
    <submittedName>
        <fullName evidence="2">Membrane protein</fullName>
    </submittedName>
</protein>
<accession>A7GWG4</accession>
<dbReference type="EMBL" id="CP000767">
    <property type="protein sequence ID" value="EAU01200.1"/>
    <property type="molecule type" value="Genomic_DNA"/>
</dbReference>
<reference evidence="2" key="1">
    <citation type="submission" date="2016-07" db="EMBL/GenBank/DDBJ databases">
        <title>Comparative genomics of the Campylobacter concisus group.</title>
        <authorList>
            <person name="Miller W.G."/>
            <person name="Yee E."/>
            <person name="Chapman M.H."/>
            <person name="Huynh S."/>
            <person name="Bono J.L."/>
            <person name="On S.L.W."/>
            <person name="StLeger J."/>
            <person name="Foster G."/>
            <person name="Parker C.T."/>
        </authorList>
    </citation>
    <scope>NUCLEOTIDE SEQUENCE</scope>
    <source>
        <strain evidence="2">525.92</strain>
    </source>
</reference>
<feature type="transmembrane region" description="Helical" evidence="1">
    <location>
        <begin position="97"/>
        <end position="123"/>
    </location>
</feature>
<dbReference type="OrthoDB" id="5363766at2"/>
<dbReference type="AlphaFoldDB" id="A7GWG4"/>
<dbReference type="HOGENOM" id="CLU_1575608_0_0_7"/>
<feature type="transmembrane region" description="Helical" evidence="1">
    <location>
        <begin position="56"/>
        <end position="76"/>
    </location>
</feature>
<keyword evidence="1" id="KW-0472">Membrane</keyword>
<evidence type="ECO:0000313" key="3">
    <source>
        <dbReference type="Proteomes" id="UP000006380"/>
    </source>
</evidence>
<dbReference type="KEGG" id="ccv:CCV52592_0883"/>
<keyword evidence="1" id="KW-0812">Transmembrane</keyword>
<name>A7GWG4_CAMC5</name>
<keyword evidence="1" id="KW-1133">Transmembrane helix</keyword>
<sequence>MSEFDALKAKFDTIDANLKRRYDLHRLIRRVGTVFLLCSFMLGSFVFFFLEDLNAPSFISCIFMIAAFVISGVFASKSVKKHKIKRYSRLFVQKPRLSLAVFALENFIVFAFFVFLVCIFIVSGMNISINSEVGVVFEILVLLWPLFFGVFLVCVFANKSMFCFDENFV</sequence>
<feature type="transmembrane region" description="Helical" evidence="1">
    <location>
        <begin position="135"/>
        <end position="157"/>
    </location>
</feature>
<gene>
    <name evidence="2" type="ORF">CCV52592_0883</name>
</gene>
<proteinExistence type="predicted"/>
<evidence type="ECO:0000313" key="2">
    <source>
        <dbReference type="EMBL" id="EAU01200.1"/>
    </source>
</evidence>
<dbReference type="RefSeq" id="WP_009650655.1">
    <property type="nucleotide sequence ID" value="NC_009715.2"/>
</dbReference>
<feature type="transmembrane region" description="Helical" evidence="1">
    <location>
        <begin position="27"/>
        <end position="50"/>
    </location>
</feature>
<evidence type="ECO:0000256" key="1">
    <source>
        <dbReference type="SAM" id="Phobius"/>
    </source>
</evidence>
<dbReference type="STRING" id="360105.CCV52592_0883"/>
<keyword evidence="3" id="KW-1185">Reference proteome</keyword>